<evidence type="ECO:0000313" key="5">
    <source>
        <dbReference type="EMBL" id="JAS07412.1"/>
    </source>
</evidence>
<keyword evidence="4" id="KW-1133">Transmembrane helix</keyword>
<sequence length="270" mass="31211">MYLKSIPEHMFHTPRFLEVLNISSNLFTSVPIEIEETHNLKELILDDNPIASIKEFPRLDHLEVLHLSWMPNLVSIESRSLSSLKNLKELNCSHNLLLHSIDGTALTSANEEGEIWPPIIKLFLNNNKLGYLDSQLLMQWERVMYLNIQNNPWICDCNNQWLVSDLIPLLKKSNSKFMVDGIVCHEPTEMRGKSFIDLHHRNYFMRCLDKYGRQPEKDATVLVGVLIGVLLAIPLTAIGFILYKRQNQTSKQYSRAFYKAADVNQVFTET</sequence>
<dbReference type="PROSITE" id="PS51450">
    <property type="entry name" value="LRR"/>
    <property type="match status" value="1"/>
</dbReference>
<keyword evidence="4" id="KW-0472">Membrane</keyword>
<organism evidence="5">
    <name type="scientific">Clastoptera arizonana</name>
    <name type="common">Arizona spittle bug</name>
    <dbReference type="NCBI Taxonomy" id="38151"/>
    <lineage>
        <taxon>Eukaryota</taxon>
        <taxon>Metazoa</taxon>
        <taxon>Ecdysozoa</taxon>
        <taxon>Arthropoda</taxon>
        <taxon>Hexapoda</taxon>
        <taxon>Insecta</taxon>
        <taxon>Pterygota</taxon>
        <taxon>Neoptera</taxon>
        <taxon>Paraneoptera</taxon>
        <taxon>Hemiptera</taxon>
        <taxon>Auchenorrhyncha</taxon>
        <taxon>Cercopoidea</taxon>
        <taxon>Clastopteridae</taxon>
        <taxon>Clastoptera</taxon>
    </lineage>
</organism>
<dbReference type="PANTHER" id="PTHR24369:SF210">
    <property type="entry name" value="CHAOPTIN-RELATED"/>
    <property type="match status" value="1"/>
</dbReference>
<dbReference type="Gene3D" id="3.80.10.10">
    <property type="entry name" value="Ribonuclease Inhibitor"/>
    <property type="match status" value="1"/>
</dbReference>
<dbReference type="PANTHER" id="PTHR24369">
    <property type="entry name" value="ANTIGEN BSP, PUTATIVE-RELATED"/>
    <property type="match status" value="1"/>
</dbReference>
<reference evidence="5" key="1">
    <citation type="submission" date="2015-12" db="EMBL/GenBank/DDBJ databases">
        <title>De novo transcriptome assembly of four potential Pierce s Disease insect vectors from Arizona vineyards.</title>
        <authorList>
            <person name="Tassone E.E."/>
        </authorList>
    </citation>
    <scope>NUCLEOTIDE SEQUENCE</scope>
</reference>
<dbReference type="InterPro" id="IPR032675">
    <property type="entry name" value="LRR_dom_sf"/>
</dbReference>
<protein>
    <recommendedName>
        <fullName evidence="6">LRRCT domain-containing protein</fullName>
    </recommendedName>
</protein>
<keyword evidence="3" id="KW-0677">Repeat</keyword>
<proteinExistence type="predicted"/>
<name>A0A1B6C1M7_9HEMI</name>
<keyword evidence="4" id="KW-0812">Transmembrane</keyword>
<dbReference type="SUPFAM" id="SSF52058">
    <property type="entry name" value="L domain-like"/>
    <property type="match status" value="1"/>
</dbReference>
<keyword evidence="1" id="KW-0433">Leucine-rich repeat</keyword>
<dbReference type="InterPro" id="IPR050541">
    <property type="entry name" value="LRR_TM_domain-containing"/>
</dbReference>
<feature type="transmembrane region" description="Helical" evidence="4">
    <location>
        <begin position="221"/>
        <end position="243"/>
    </location>
</feature>
<dbReference type="InterPro" id="IPR001611">
    <property type="entry name" value="Leu-rich_rpt"/>
</dbReference>
<dbReference type="AlphaFoldDB" id="A0A1B6C1M7"/>
<evidence type="ECO:0000256" key="4">
    <source>
        <dbReference type="SAM" id="Phobius"/>
    </source>
</evidence>
<evidence type="ECO:0000256" key="2">
    <source>
        <dbReference type="ARBA" id="ARBA00022729"/>
    </source>
</evidence>
<evidence type="ECO:0000256" key="3">
    <source>
        <dbReference type="ARBA" id="ARBA00022737"/>
    </source>
</evidence>
<keyword evidence="2" id="KW-0732">Signal</keyword>
<evidence type="ECO:0000256" key="1">
    <source>
        <dbReference type="ARBA" id="ARBA00022614"/>
    </source>
</evidence>
<dbReference type="EMBL" id="GEDC01029886">
    <property type="protein sequence ID" value="JAS07412.1"/>
    <property type="molecule type" value="Transcribed_RNA"/>
</dbReference>
<accession>A0A1B6C1M7</accession>
<gene>
    <name evidence="5" type="ORF">g.17577</name>
</gene>
<dbReference type="GO" id="GO:0005886">
    <property type="term" value="C:plasma membrane"/>
    <property type="evidence" value="ECO:0007669"/>
    <property type="project" value="TreeGrafter"/>
</dbReference>
<evidence type="ECO:0008006" key="6">
    <source>
        <dbReference type="Google" id="ProtNLM"/>
    </source>
</evidence>